<sequence length="271" mass="31017">MATIHPIILSDHVPIEVGLEWNLPKSQRGRWYFPHVLTRDSTTRDELRRAIREFFQSNQPGDTPLPTIWDAFKAVIRGTCISSVTSLYRLKAEERLGLENALQEAERAHKLSPTWQNQRKVTSIKGKLQSIYMNRAEVALLRLQRPYYDGGNKISSLLARQLRVKQSKGYIAQVRDESCGHHSEEEKACAFRNFYTCLYTSDNPSATAQERYLCHIQLPQVYRDTDEFLEAPFTLDKVREAIDSLPLHKARVLMASLSISTGLLRPSSSLT</sequence>
<keyword evidence="2" id="KW-1185">Reference proteome</keyword>
<comment type="caution">
    <text evidence="1">The sequence shown here is derived from an EMBL/GenBank/DDBJ whole genome shotgun (WGS) entry which is preliminary data.</text>
</comment>
<protein>
    <recommendedName>
        <fullName evidence="3">Reverse transcriptase</fullName>
    </recommendedName>
</protein>
<reference evidence="1" key="1">
    <citation type="journal article" date="2022" name="bioRxiv">
        <title>Sequencing and chromosome-scale assembly of the giantPleurodeles waltlgenome.</title>
        <authorList>
            <person name="Brown T."/>
            <person name="Elewa A."/>
            <person name="Iarovenko S."/>
            <person name="Subramanian E."/>
            <person name="Araus A.J."/>
            <person name="Petzold A."/>
            <person name="Susuki M."/>
            <person name="Suzuki K.-i.T."/>
            <person name="Hayashi T."/>
            <person name="Toyoda A."/>
            <person name="Oliveira C."/>
            <person name="Osipova E."/>
            <person name="Leigh N.D."/>
            <person name="Simon A."/>
            <person name="Yun M.H."/>
        </authorList>
    </citation>
    <scope>NUCLEOTIDE SEQUENCE</scope>
    <source>
        <strain evidence="1">20211129_DDA</strain>
        <tissue evidence="1">Liver</tissue>
    </source>
</reference>
<dbReference type="EMBL" id="JANPWB010000004">
    <property type="protein sequence ID" value="KAJ1192379.1"/>
    <property type="molecule type" value="Genomic_DNA"/>
</dbReference>
<accession>A0AAV7UTJ2</accession>
<proteinExistence type="predicted"/>
<gene>
    <name evidence="1" type="ORF">NDU88_001686</name>
</gene>
<evidence type="ECO:0000313" key="2">
    <source>
        <dbReference type="Proteomes" id="UP001066276"/>
    </source>
</evidence>
<dbReference type="Proteomes" id="UP001066276">
    <property type="component" value="Chromosome 2_2"/>
</dbReference>
<name>A0AAV7UTJ2_PLEWA</name>
<organism evidence="1 2">
    <name type="scientific">Pleurodeles waltl</name>
    <name type="common">Iberian ribbed newt</name>
    <dbReference type="NCBI Taxonomy" id="8319"/>
    <lineage>
        <taxon>Eukaryota</taxon>
        <taxon>Metazoa</taxon>
        <taxon>Chordata</taxon>
        <taxon>Craniata</taxon>
        <taxon>Vertebrata</taxon>
        <taxon>Euteleostomi</taxon>
        <taxon>Amphibia</taxon>
        <taxon>Batrachia</taxon>
        <taxon>Caudata</taxon>
        <taxon>Salamandroidea</taxon>
        <taxon>Salamandridae</taxon>
        <taxon>Pleurodelinae</taxon>
        <taxon>Pleurodeles</taxon>
    </lineage>
</organism>
<evidence type="ECO:0000313" key="1">
    <source>
        <dbReference type="EMBL" id="KAJ1192379.1"/>
    </source>
</evidence>
<evidence type="ECO:0008006" key="3">
    <source>
        <dbReference type="Google" id="ProtNLM"/>
    </source>
</evidence>
<dbReference type="AlphaFoldDB" id="A0AAV7UTJ2"/>